<sequence>MTQADRITSDECVVQAASQLVAMVPEFAKVLPQLSPLPLRLRADGFGALVDAIIGQQISTAAAAAIAARMKAADLVTPVQILAASDEELRAAGQSVQKIKYLRALAAADLNYEALRRADTAEVLKTLTALPGIGPWTAEIYAMFSLGHADVFPAGDLALQEAAKLLFDLPERPKPKAMRQMAEAWSPFRSVAARLLWAYYREQKKREGIR</sequence>
<dbReference type="CDD" id="cd00056">
    <property type="entry name" value="ENDO3c"/>
    <property type="match status" value="1"/>
</dbReference>
<dbReference type="Gene3D" id="1.10.340.30">
    <property type="entry name" value="Hypothetical protein, domain 2"/>
    <property type="match status" value="1"/>
</dbReference>
<keyword evidence="7" id="KW-1185">Reference proteome</keyword>
<name>A0A8J7INI0_9RHOB</name>
<dbReference type="PANTHER" id="PTHR43003:SF5">
    <property type="entry name" value="DNA-3-METHYLADENINE GLYCOSYLASE"/>
    <property type="match status" value="1"/>
</dbReference>
<evidence type="ECO:0000256" key="4">
    <source>
        <dbReference type="ARBA" id="ARBA00023204"/>
    </source>
</evidence>
<keyword evidence="4" id="KW-0234">DNA repair</keyword>
<proteinExistence type="predicted"/>
<dbReference type="SMART" id="SM00478">
    <property type="entry name" value="ENDO3c"/>
    <property type="match status" value="1"/>
</dbReference>
<reference evidence="6" key="1">
    <citation type="submission" date="2020-10" db="EMBL/GenBank/DDBJ databases">
        <title>Paenihalocynthiibacter styelae gen. nov., sp. nov., isolated from stalked sea squirt Styela clava.</title>
        <authorList>
            <person name="Kim Y.-O."/>
            <person name="Yoon J.-H."/>
        </authorList>
    </citation>
    <scope>NUCLEOTIDE SEQUENCE</scope>
    <source>
        <strain evidence="6">MYP1-1</strain>
    </source>
</reference>
<dbReference type="GO" id="GO:0008725">
    <property type="term" value="F:DNA-3-methyladenine glycosylase activity"/>
    <property type="evidence" value="ECO:0007669"/>
    <property type="project" value="TreeGrafter"/>
</dbReference>
<dbReference type="InterPro" id="IPR011257">
    <property type="entry name" value="DNA_glycosylase"/>
</dbReference>
<evidence type="ECO:0000313" key="6">
    <source>
        <dbReference type="EMBL" id="MBI1492171.1"/>
    </source>
</evidence>
<evidence type="ECO:0000256" key="2">
    <source>
        <dbReference type="ARBA" id="ARBA00012000"/>
    </source>
</evidence>
<comment type="caution">
    <text evidence="6">The sequence shown here is derived from an EMBL/GenBank/DDBJ whole genome shotgun (WGS) entry which is preliminary data.</text>
</comment>
<dbReference type="AlphaFoldDB" id="A0A8J7INI0"/>
<accession>A0A8J7INI0</accession>
<dbReference type="RefSeq" id="WP_228847129.1">
    <property type="nucleotide sequence ID" value="NZ_JADCKQ010000001.1"/>
</dbReference>
<evidence type="ECO:0000313" key="7">
    <source>
        <dbReference type="Proteomes" id="UP000640583"/>
    </source>
</evidence>
<evidence type="ECO:0000259" key="5">
    <source>
        <dbReference type="SMART" id="SM00478"/>
    </source>
</evidence>
<dbReference type="Gene3D" id="1.10.1670.40">
    <property type="match status" value="1"/>
</dbReference>
<comment type="catalytic activity">
    <reaction evidence="1">
        <text>Hydrolysis of alkylated DNA, releasing 3-methyladenine, 3-methylguanine, 7-methylguanine and 7-methyladenine.</text>
        <dbReference type="EC" id="3.2.2.21"/>
    </reaction>
</comment>
<dbReference type="PANTHER" id="PTHR43003">
    <property type="entry name" value="DNA-3-METHYLADENINE GLYCOSYLASE"/>
    <property type="match status" value="1"/>
</dbReference>
<dbReference type="Proteomes" id="UP000640583">
    <property type="component" value="Unassembled WGS sequence"/>
</dbReference>
<dbReference type="InterPro" id="IPR003265">
    <property type="entry name" value="HhH-GPD_domain"/>
</dbReference>
<dbReference type="GO" id="GO:0006285">
    <property type="term" value="P:base-excision repair, AP site formation"/>
    <property type="evidence" value="ECO:0007669"/>
    <property type="project" value="TreeGrafter"/>
</dbReference>
<feature type="domain" description="HhH-GPD" evidence="5">
    <location>
        <begin position="54"/>
        <end position="201"/>
    </location>
</feature>
<keyword evidence="3" id="KW-0227">DNA damage</keyword>
<dbReference type="GO" id="GO:0032131">
    <property type="term" value="F:alkylated DNA binding"/>
    <property type="evidence" value="ECO:0007669"/>
    <property type="project" value="TreeGrafter"/>
</dbReference>
<dbReference type="GO" id="GO:0032993">
    <property type="term" value="C:protein-DNA complex"/>
    <property type="evidence" value="ECO:0007669"/>
    <property type="project" value="TreeGrafter"/>
</dbReference>
<dbReference type="GO" id="GO:0005737">
    <property type="term" value="C:cytoplasm"/>
    <property type="evidence" value="ECO:0007669"/>
    <property type="project" value="TreeGrafter"/>
</dbReference>
<dbReference type="SUPFAM" id="SSF48150">
    <property type="entry name" value="DNA-glycosylase"/>
    <property type="match status" value="1"/>
</dbReference>
<dbReference type="GO" id="GO:0043916">
    <property type="term" value="F:DNA-7-methylguanine glycosylase activity"/>
    <property type="evidence" value="ECO:0007669"/>
    <property type="project" value="TreeGrafter"/>
</dbReference>
<protein>
    <recommendedName>
        <fullName evidence="2">DNA-3-methyladenine glycosylase II</fullName>
        <ecNumber evidence="2">3.2.2.21</ecNumber>
    </recommendedName>
</protein>
<dbReference type="Pfam" id="PF00730">
    <property type="entry name" value="HhH-GPD"/>
    <property type="match status" value="1"/>
</dbReference>
<dbReference type="GO" id="GO:0006307">
    <property type="term" value="P:DNA alkylation repair"/>
    <property type="evidence" value="ECO:0007669"/>
    <property type="project" value="TreeGrafter"/>
</dbReference>
<dbReference type="InterPro" id="IPR051912">
    <property type="entry name" value="Alkylbase_DNA_Glycosylase/TA"/>
</dbReference>
<evidence type="ECO:0000256" key="3">
    <source>
        <dbReference type="ARBA" id="ARBA00022763"/>
    </source>
</evidence>
<organism evidence="6 7">
    <name type="scientific">Halocynthiibacter styelae</name>
    <dbReference type="NCBI Taxonomy" id="2761955"/>
    <lineage>
        <taxon>Bacteria</taxon>
        <taxon>Pseudomonadati</taxon>
        <taxon>Pseudomonadota</taxon>
        <taxon>Alphaproteobacteria</taxon>
        <taxon>Rhodobacterales</taxon>
        <taxon>Paracoccaceae</taxon>
        <taxon>Halocynthiibacter</taxon>
    </lineage>
</organism>
<dbReference type="EMBL" id="JADCKQ010000001">
    <property type="protein sequence ID" value="MBI1492171.1"/>
    <property type="molecule type" value="Genomic_DNA"/>
</dbReference>
<gene>
    <name evidence="6" type="ORF">H1D41_00820</name>
</gene>
<dbReference type="EC" id="3.2.2.21" evidence="2"/>
<evidence type="ECO:0000256" key="1">
    <source>
        <dbReference type="ARBA" id="ARBA00000086"/>
    </source>
</evidence>